<evidence type="ECO:0000313" key="2">
    <source>
        <dbReference type="Proteomes" id="UP001428341"/>
    </source>
</evidence>
<reference evidence="1 2" key="1">
    <citation type="submission" date="2024-05" db="EMBL/GenBank/DDBJ databases">
        <title>Haplotype-resolved chromosome-level genome assembly of Huyou (Citrus changshanensis).</title>
        <authorList>
            <person name="Miao C."/>
            <person name="Chen W."/>
            <person name="Wu Y."/>
            <person name="Wang L."/>
            <person name="Zhao S."/>
            <person name="Grierson D."/>
            <person name="Xu C."/>
            <person name="Chen K."/>
        </authorList>
    </citation>
    <scope>NUCLEOTIDE SEQUENCE [LARGE SCALE GENOMIC DNA]</scope>
    <source>
        <strain evidence="1">01-14</strain>
        <tissue evidence="1">Leaf</tissue>
    </source>
</reference>
<dbReference type="Proteomes" id="UP001428341">
    <property type="component" value="Unassembled WGS sequence"/>
</dbReference>
<dbReference type="AlphaFoldDB" id="A0AAP0QLT3"/>
<accession>A0AAP0QLT3</accession>
<comment type="caution">
    <text evidence="1">The sequence shown here is derived from an EMBL/GenBank/DDBJ whole genome shotgun (WGS) entry which is preliminary data.</text>
</comment>
<sequence length="55" mass="6172">MQVMSIIIEGPLCNQLQSLANCGIHCVSVQFHHLLPIIIKFSSAAFFLLTMNKRD</sequence>
<gene>
    <name evidence="1" type="ORF">WN944_015453</name>
</gene>
<protein>
    <submittedName>
        <fullName evidence="1">Uncharacterized protein</fullName>
    </submittedName>
</protein>
<organism evidence="1 2">
    <name type="scientific">Citrus x changshan-huyou</name>
    <dbReference type="NCBI Taxonomy" id="2935761"/>
    <lineage>
        <taxon>Eukaryota</taxon>
        <taxon>Viridiplantae</taxon>
        <taxon>Streptophyta</taxon>
        <taxon>Embryophyta</taxon>
        <taxon>Tracheophyta</taxon>
        <taxon>Spermatophyta</taxon>
        <taxon>Magnoliopsida</taxon>
        <taxon>eudicotyledons</taxon>
        <taxon>Gunneridae</taxon>
        <taxon>Pentapetalae</taxon>
        <taxon>rosids</taxon>
        <taxon>malvids</taxon>
        <taxon>Sapindales</taxon>
        <taxon>Rutaceae</taxon>
        <taxon>Aurantioideae</taxon>
        <taxon>Citrus</taxon>
    </lineage>
</organism>
<keyword evidence="2" id="KW-1185">Reference proteome</keyword>
<name>A0AAP0QLT3_9ROSI</name>
<evidence type="ECO:0000313" key="1">
    <source>
        <dbReference type="EMBL" id="KAK9200256.1"/>
    </source>
</evidence>
<dbReference type="EMBL" id="JBCGBO010000005">
    <property type="protein sequence ID" value="KAK9200256.1"/>
    <property type="molecule type" value="Genomic_DNA"/>
</dbReference>
<proteinExistence type="predicted"/>